<feature type="transmembrane region" description="Helical" evidence="1">
    <location>
        <begin position="141"/>
        <end position="164"/>
    </location>
</feature>
<protein>
    <submittedName>
        <fullName evidence="2">NADH dehydrogenase subunit 6</fullName>
    </submittedName>
</protein>
<proteinExistence type="predicted"/>
<geneLocation type="mitochondrion" evidence="2"/>
<dbReference type="AlphaFoldDB" id="A0A1S5YCH9"/>
<keyword evidence="1" id="KW-0472">Membrane</keyword>
<organism evidence="2">
    <name type="scientific">Vespa orientalis</name>
    <name type="common">Oriental hornet</name>
    <dbReference type="NCBI Taxonomy" id="7447"/>
    <lineage>
        <taxon>Eukaryota</taxon>
        <taxon>Metazoa</taxon>
        <taxon>Ecdysozoa</taxon>
        <taxon>Arthropoda</taxon>
        <taxon>Hexapoda</taxon>
        <taxon>Insecta</taxon>
        <taxon>Pterygota</taxon>
        <taxon>Neoptera</taxon>
        <taxon>Endopterygota</taxon>
        <taxon>Hymenoptera</taxon>
        <taxon>Apocrita</taxon>
        <taxon>Aculeata</taxon>
        <taxon>Vespoidea</taxon>
        <taxon>Vespidae</taxon>
        <taxon>Vespinae</taxon>
        <taxon>Vespa</taxon>
    </lineage>
</organism>
<feature type="transmembrane region" description="Helical" evidence="1">
    <location>
        <begin position="90"/>
        <end position="108"/>
    </location>
</feature>
<dbReference type="EMBL" id="KY563657">
    <property type="protein sequence ID" value="AQQ78861.1"/>
    <property type="molecule type" value="Genomic_DNA"/>
</dbReference>
<reference evidence="2" key="1">
    <citation type="submission" date="2017-02" db="EMBL/GenBank/DDBJ databases">
        <title>Complete mitochondrial genome of the Oriental Hornet, Vespa orientalis F. (Hymenoptera: Vespidae).</title>
        <authorList>
            <person name="Haddad N.J."/>
            <person name="Al-Nakeeb K."/>
            <person name="Petersen B."/>
            <person name="Dalen L."/>
            <person name="Blom N."/>
            <person name="Sicheritz-Ponten T."/>
        </authorList>
    </citation>
    <scope>NUCLEOTIDE SEQUENCE</scope>
</reference>
<name>A0A1S5YCH9_VESOR</name>
<keyword evidence="1" id="KW-0812">Transmembrane</keyword>
<evidence type="ECO:0000313" key="2">
    <source>
        <dbReference type="EMBL" id="AQQ78861.1"/>
    </source>
</evidence>
<keyword evidence="2" id="KW-0496">Mitochondrion</keyword>
<feature type="transmembrane region" description="Helical" evidence="1">
    <location>
        <begin position="58"/>
        <end position="78"/>
    </location>
</feature>
<sequence>MLKSIILTLYISMLSILMYLILHPNLSMIQSMILLIFFTLSTCISISLFYTYSLYSLLIFLMIIGGLMILFMLFLSLISNQYMSSKKNMFLFSLWMSMILMLFIYKYTSFNMNLSWFNLSIQFLSSNYSFLNMNLLMEFPFNIYIIILMFFLLFSLILITKICISNSKPLRMIKK</sequence>
<accession>A0A1S5YCH9</accession>
<gene>
    <name evidence="2" type="primary">nad6</name>
    <name evidence="2" type="ORF">B0D72_4</name>
</gene>
<feature type="transmembrane region" description="Helical" evidence="1">
    <location>
        <begin position="34"/>
        <end position="52"/>
    </location>
</feature>
<evidence type="ECO:0000256" key="1">
    <source>
        <dbReference type="SAM" id="Phobius"/>
    </source>
</evidence>
<keyword evidence="1" id="KW-1133">Transmembrane helix</keyword>
<feature type="transmembrane region" description="Helical" evidence="1">
    <location>
        <begin position="6"/>
        <end position="22"/>
    </location>
</feature>